<protein>
    <submittedName>
        <fullName evidence="1">Uncharacterized protein</fullName>
    </submittedName>
</protein>
<accession>A0ABU9NUV2</accession>
<sequence>SCSSAETSTISNYNASNTYTFDPATPGITINTTTGLSSGLIVGTDYTVTSGNGSCTSVASAIFNNAAQLVTPAVPTISSTAASCSSAESSTISNYNASNTYTF</sequence>
<evidence type="ECO:0000313" key="1">
    <source>
        <dbReference type="EMBL" id="MEM0578830.1"/>
    </source>
</evidence>
<gene>
    <name evidence="1" type="ORF">WFZ86_20200</name>
</gene>
<organism evidence="1 2">
    <name type="scientific">Flavobacterium polysaccharolyticum</name>
    <dbReference type="NCBI Taxonomy" id="3133148"/>
    <lineage>
        <taxon>Bacteria</taxon>
        <taxon>Pseudomonadati</taxon>
        <taxon>Bacteroidota</taxon>
        <taxon>Flavobacteriia</taxon>
        <taxon>Flavobacteriales</taxon>
        <taxon>Flavobacteriaceae</taxon>
        <taxon>Flavobacterium</taxon>
    </lineage>
</organism>
<keyword evidence="2" id="KW-1185">Reference proteome</keyword>
<dbReference type="RefSeq" id="WP_342693625.1">
    <property type="nucleotide sequence ID" value="NZ_JBCGDP010000086.1"/>
</dbReference>
<feature type="non-terminal residue" evidence="1">
    <location>
        <position position="1"/>
    </location>
</feature>
<comment type="caution">
    <text evidence="1">The sequence shown here is derived from an EMBL/GenBank/DDBJ whole genome shotgun (WGS) entry which is preliminary data.</text>
</comment>
<dbReference type="Proteomes" id="UP001468798">
    <property type="component" value="Unassembled WGS sequence"/>
</dbReference>
<evidence type="ECO:0000313" key="2">
    <source>
        <dbReference type="Proteomes" id="UP001468798"/>
    </source>
</evidence>
<reference evidence="1 2" key="1">
    <citation type="submission" date="2024-03" db="EMBL/GenBank/DDBJ databases">
        <title>Two novel species of the genus Flavobacterium exhibiting potentially degradation of complex polysaccharides.</title>
        <authorList>
            <person name="Lian X."/>
        </authorList>
    </citation>
    <scope>NUCLEOTIDE SEQUENCE [LARGE SCALE GENOMIC DNA]</scope>
    <source>
        <strain evidence="1 2">N6</strain>
    </source>
</reference>
<proteinExistence type="predicted"/>
<feature type="non-terminal residue" evidence="1">
    <location>
        <position position="103"/>
    </location>
</feature>
<name>A0ABU9NUV2_9FLAO</name>
<dbReference type="EMBL" id="JBCGDP010000086">
    <property type="protein sequence ID" value="MEM0578830.1"/>
    <property type="molecule type" value="Genomic_DNA"/>
</dbReference>